<dbReference type="Gene3D" id="1.20.1260.10">
    <property type="match status" value="1"/>
</dbReference>
<dbReference type="InterPro" id="IPR012347">
    <property type="entry name" value="Ferritin-like"/>
</dbReference>
<evidence type="ECO:0000313" key="2">
    <source>
        <dbReference type="Proteomes" id="UP001500729"/>
    </source>
</evidence>
<keyword evidence="2" id="KW-1185">Reference proteome</keyword>
<sequence length="303" mass="32523">MLRVPHRGTVALACEVVMNTPGTRSNTAGWVLGAPSASTVDRSVPDSVSAVDLSTYCLMLGDDALVLSARLSEWGVRGSDLATDIALATIALDLLRQARILLERAGELEGAGRDENRLAHFRDAAHFRNVRLAEVDCGPGRSGDFAATVARLLVMSTWRAAVFERLARTRDPVLSDQASRSIATLTAHRDHAGRWAASLGRRGTEERAALADGLERIWPLVGELFSPHPVELSLAEADCAVDPAAVRSDVVAHLDTVLAEARVDRPDPAVFTTFTPPGGREGAHTGSMEFLLAEMQYLARSAR</sequence>
<name>A0ABN1CW39_SACER</name>
<accession>A0ABN1CW39</accession>
<comment type="caution">
    <text evidence="1">The sequence shown here is derived from an EMBL/GenBank/DDBJ whole genome shotgun (WGS) entry which is preliminary data.</text>
</comment>
<dbReference type="InterPro" id="IPR052703">
    <property type="entry name" value="Aromatic_CoA_ox/epox"/>
</dbReference>
<reference evidence="1 2" key="1">
    <citation type="journal article" date="2019" name="Int. J. Syst. Evol. Microbiol.">
        <title>The Global Catalogue of Microorganisms (GCM) 10K type strain sequencing project: providing services to taxonomists for standard genome sequencing and annotation.</title>
        <authorList>
            <consortium name="The Broad Institute Genomics Platform"/>
            <consortium name="The Broad Institute Genome Sequencing Center for Infectious Disease"/>
            <person name="Wu L."/>
            <person name="Ma J."/>
        </authorList>
    </citation>
    <scope>NUCLEOTIDE SEQUENCE [LARGE SCALE GENOMIC DNA]</scope>
    <source>
        <strain evidence="1 2">JCM 10303</strain>
    </source>
</reference>
<organism evidence="1 2">
    <name type="scientific">Saccharopolyspora erythraea</name>
    <name type="common">Streptomyces erythraeus</name>
    <dbReference type="NCBI Taxonomy" id="1836"/>
    <lineage>
        <taxon>Bacteria</taxon>
        <taxon>Bacillati</taxon>
        <taxon>Actinomycetota</taxon>
        <taxon>Actinomycetes</taxon>
        <taxon>Pseudonocardiales</taxon>
        <taxon>Pseudonocardiaceae</taxon>
        <taxon>Saccharopolyspora</taxon>
    </lineage>
</organism>
<dbReference type="Proteomes" id="UP001500729">
    <property type="component" value="Unassembled WGS sequence"/>
</dbReference>
<dbReference type="PANTHER" id="PTHR30458:SF0">
    <property type="entry name" value="1,2-PHENYLACETYL-COA EPOXIDASE, SUBUNIT C"/>
    <property type="match status" value="1"/>
</dbReference>
<dbReference type="PANTHER" id="PTHR30458">
    <property type="entry name" value="PHENYLACETIC ACID DEGRADATION PROTEIN PAA"/>
    <property type="match status" value="1"/>
</dbReference>
<dbReference type="SUPFAM" id="SSF47240">
    <property type="entry name" value="Ferritin-like"/>
    <property type="match status" value="1"/>
</dbReference>
<evidence type="ECO:0000313" key="1">
    <source>
        <dbReference type="EMBL" id="GAA0527682.1"/>
    </source>
</evidence>
<dbReference type="EMBL" id="BAAAGS010000016">
    <property type="protein sequence ID" value="GAA0527682.1"/>
    <property type="molecule type" value="Genomic_DNA"/>
</dbReference>
<dbReference type="Pfam" id="PF05138">
    <property type="entry name" value="PaaA_PaaC"/>
    <property type="match status" value="1"/>
</dbReference>
<dbReference type="InterPro" id="IPR011882">
    <property type="entry name" value="PaaC"/>
</dbReference>
<proteinExistence type="predicted"/>
<dbReference type="InterPro" id="IPR007814">
    <property type="entry name" value="PaaA_PaaC"/>
</dbReference>
<dbReference type="InterPro" id="IPR009078">
    <property type="entry name" value="Ferritin-like_SF"/>
</dbReference>
<gene>
    <name evidence="1" type="primary">paaC_2</name>
    <name evidence="1" type="ORF">GCM10009533_28730</name>
</gene>
<protein>
    <submittedName>
        <fullName evidence="1">Phenylacetate-CoA oxygenase subunit PaaC</fullName>
    </submittedName>
</protein>
<dbReference type="NCBIfam" id="TIGR02158">
    <property type="entry name" value="PA_CoA_Oxy3"/>
    <property type="match status" value="1"/>
</dbReference>